<evidence type="ECO:0000256" key="2">
    <source>
        <dbReference type="SAM" id="MobiDB-lite"/>
    </source>
</evidence>
<protein>
    <submittedName>
        <fullName evidence="6">ABC transporter substrate-binding protein</fullName>
    </submittedName>
</protein>
<dbReference type="SMART" id="SM00062">
    <property type="entry name" value="PBPb"/>
    <property type="match status" value="1"/>
</dbReference>
<dbReference type="RefSeq" id="WP_366923338.1">
    <property type="nucleotide sequence ID" value="NZ_CP121694.1"/>
</dbReference>
<keyword evidence="7" id="KW-1185">Reference proteome</keyword>
<reference evidence="6 7" key="1">
    <citation type="submission" date="2023-04" db="EMBL/GenBank/DDBJ databases">
        <authorList>
            <person name="Hsu D."/>
        </authorList>
    </citation>
    <scope>NUCLEOTIDE SEQUENCE [LARGE SCALE GENOMIC DNA]</scope>
    <source>
        <strain evidence="6 7">MK1</strain>
    </source>
</reference>
<gene>
    <name evidence="6" type="ORF">MFMK1_000213</name>
</gene>
<name>A0AAU0UJX6_9FIRM</name>
<evidence type="ECO:0000256" key="1">
    <source>
        <dbReference type="ARBA" id="ARBA00022729"/>
    </source>
</evidence>
<accession>A0AAU0UJX6</accession>
<dbReference type="EMBL" id="CP121694">
    <property type="protein sequence ID" value="WRO20443.1"/>
    <property type="molecule type" value="Genomic_DNA"/>
</dbReference>
<dbReference type="Pfam" id="PF00497">
    <property type="entry name" value="SBP_bac_3"/>
    <property type="match status" value="1"/>
</dbReference>
<feature type="chain" id="PRO_5043669983" evidence="3">
    <location>
        <begin position="20"/>
        <end position="279"/>
    </location>
</feature>
<dbReference type="PROSITE" id="PS51257">
    <property type="entry name" value="PROKAR_LIPOPROTEIN"/>
    <property type="match status" value="1"/>
</dbReference>
<organism evidence="6 7">
    <name type="scientific">Metallumcola ferriviriculae</name>
    <dbReference type="NCBI Taxonomy" id="3039180"/>
    <lineage>
        <taxon>Bacteria</taxon>
        <taxon>Bacillati</taxon>
        <taxon>Bacillota</taxon>
        <taxon>Clostridia</taxon>
        <taxon>Neomoorellales</taxon>
        <taxon>Desulfitibacteraceae</taxon>
        <taxon>Metallumcola</taxon>
    </lineage>
</organism>
<feature type="signal peptide" evidence="3">
    <location>
        <begin position="1"/>
        <end position="19"/>
    </location>
</feature>
<feature type="domain" description="Solute-binding protein family 3/N-terminal" evidence="4">
    <location>
        <begin position="54"/>
        <end position="274"/>
    </location>
</feature>
<dbReference type="AlphaFoldDB" id="A0AAU0UJX6"/>
<sequence>MFKKLSMYLLISLMILSLAAVVGCSSQTDNGAGPDKEQAEKEQPKEEAKPEKEVISFAGSGGYPPFNFVNEKDEVVGFDVDVANEIATRLGMDMKYVTTAWDGIIEGLRAKRYDGILGSMAITEDREKQVDFSIPYYYSGAQLIVMKDSDIKTPDDLTAESVIGVATGTTFADDVEKLGAQARTYEDDFQTLMELQNGRLAGVITDRVVGLNAIKEIKNGDRLTLAGKLLRQETMGIAFHSDDDELREKVDAILEEMHQDGTLTEISAKWFDGEDITKQ</sequence>
<dbReference type="SMART" id="SM00079">
    <property type="entry name" value="PBPe"/>
    <property type="match status" value="1"/>
</dbReference>
<dbReference type="CDD" id="cd13713">
    <property type="entry name" value="PBP2_Cystine_like_1"/>
    <property type="match status" value="1"/>
</dbReference>
<feature type="compositionally biased region" description="Basic and acidic residues" evidence="2">
    <location>
        <begin position="34"/>
        <end position="51"/>
    </location>
</feature>
<evidence type="ECO:0000259" key="4">
    <source>
        <dbReference type="SMART" id="SM00062"/>
    </source>
</evidence>
<keyword evidence="1 3" id="KW-0732">Signal</keyword>
<dbReference type="PANTHER" id="PTHR35936">
    <property type="entry name" value="MEMBRANE-BOUND LYTIC MUREIN TRANSGLYCOSYLASE F"/>
    <property type="match status" value="1"/>
</dbReference>
<dbReference type="Proteomes" id="UP001329915">
    <property type="component" value="Chromosome"/>
</dbReference>
<dbReference type="Gene3D" id="3.40.190.10">
    <property type="entry name" value="Periplasmic binding protein-like II"/>
    <property type="match status" value="2"/>
</dbReference>
<evidence type="ECO:0000259" key="5">
    <source>
        <dbReference type="SMART" id="SM00079"/>
    </source>
</evidence>
<feature type="region of interest" description="Disordered" evidence="2">
    <location>
        <begin position="27"/>
        <end position="51"/>
    </location>
</feature>
<dbReference type="SUPFAM" id="SSF53850">
    <property type="entry name" value="Periplasmic binding protein-like II"/>
    <property type="match status" value="1"/>
</dbReference>
<feature type="domain" description="Ionotropic glutamate receptor C-terminal" evidence="5">
    <location>
        <begin position="54"/>
        <end position="273"/>
    </location>
</feature>
<dbReference type="InterPro" id="IPR001638">
    <property type="entry name" value="Solute-binding_3/MltF_N"/>
</dbReference>
<proteinExistence type="predicted"/>
<evidence type="ECO:0000313" key="7">
    <source>
        <dbReference type="Proteomes" id="UP001329915"/>
    </source>
</evidence>
<evidence type="ECO:0000256" key="3">
    <source>
        <dbReference type="SAM" id="SignalP"/>
    </source>
</evidence>
<dbReference type="InterPro" id="IPR001320">
    <property type="entry name" value="Iontro_rcpt_C"/>
</dbReference>
<evidence type="ECO:0000313" key="6">
    <source>
        <dbReference type="EMBL" id="WRO20443.1"/>
    </source>
</evidence>
<dbReference type="KEGG" id="dbc:MFMK1_000213"/>
<dbReference type="GO" id="GO:0016020">
    <property type="term" value="C:membrane"/>
    <property type="evidence" value="ECO:0007669"/>
    <property type="project" value="InterPro"/>
</dbReference>
<dbReference type="GO" id="GO:0015276">
    <property type="term" value="F:ligand-gated monoatomic ion channel activity"/>
    <property type="evidence" value="ECO:0007669"/>
    <property type="project" value="InterPro"/>
</dbReference>
<dbReference type="PANTHER" id="PTHR35936:SF19">
    <property type="entry name" value="AMINO-ACID-BINDING PROTEIN YXEM-RELATED"/>
    <property type="match status" value="1"/>
</dbReference>